<dbReference type="Proteomes" id="UP001231649">
    <property type="component" value="Chromosome 20"/>
</dbReference>
<evidence type="ECO:0000313" key="1">
    <source>
        <dbReference type="EMBL" id="KAJ8713774.1"/>
    </source>
</evidence>
<dbReference type="EMBL" id="CM056796">
    <property type="protein sequence ID" value="KAJ8713774.1"/>
    <property type="molecule type" value="Genomic_DNA"/>
</dbReference>
<keyword evidence="2" id="KW-1185">Reference proteome</keyword>
<reference evidence="1" key="1">
    <citation type="submission" date="2023-03" db="EMBL/GenBank/DDBJ databases">
        <title>Chromosome-level genomes of two armyworms, Mythimna separata and Mythimna loreyi, provide insights into the biosynthesis and reception of sex pheromones.</title>
        <authorList>
            <person name="Zhao H."/>
        </authorList>
    </citation>
    <scope>NUCLEOTIDE SEQUENCE</scope>
    <source>
        <strain evidence="1">BeijingLab</strain>
    </source>
</reference>
<comment type="caution">
    <text evidence="1">The sequence shown here is derived from an EMBL/GenBank/DDBJ whole genome shotgun (WGS) entry which is preliminary data.</text>
</comment>
<gene>
    <name evidence="1" type="ORF">PYW08_007394</name>
</gene>
<evidence type="ECO:0000313" key="2">
    <source>
        <dbReference type="Proteomes" id="UP001231649"/>
    </source>
</evidence>
<name>A0ACC2QC51_9NEOP</name>
<accession>A0ACC2QC51</accession>
<organism evidence="1 2">
    <name type="scientific">Mythimna loreyi</name>
    <dbReference type="NCBI Taxonomy" id="667449"/>
    <lineage>
        <taxon>Eukaryota</taxon>
        <taxon>Metazoa</taxon>
        <taxon>Ecdysozoa</taxon>
        <taxon>Arthropoda</taxon>
        <taxon>Hexapoda</taxon>
        <taxon>Insecta</taxon>
        <taxon>Pterygota</taxon>
        <taxon>Neoptera</taxon>
        <taxon>Endopterygota</taxon>
        <taxon>Lepidoptera</taxon>
        <taxon>Glossata</taxon>
        <taxon>Ditrysia</taxon>
        <taxon>Noctuoidea</taxon>
        <taxon>Noctuidae</taxon>
        <taxon>Noctuinae</taxon>
        <taxon>Hadenini</taxon>
        <taxon>Mythimna</taxon>
    </lineage>
</organism>
<protein>
    <submittedName>
        <fullName evidence="1">Uncharacterized protein</fullName>
    </submittedName>
</protein>
<proteinExistence type="predicted"/>
<sequence>MGHQCGRRCCGIARRRRRYRTVSREAASLLAGLPPWDLEATVLARMHDQRVEMQRRGETPLPEHVEAWRKELRRDLKVKWKQRLSQPSARHTIISAVVPLFEAWLDRPHGVLTFRMTQVLTGHGKFGKFLHRIRAEETSGCRHCEASPEDTVEHSVEVCFAWEEHRRVLVDRR</sequence>